<protein>
    <submittedName>
        <fullName evidence="2">Uncharacterized protein</fullName>
    </submittedName>
</protein>
<sequence>MSKIKEGTKKVAELIEAEQTRTNKELIIAAAVCTFVGIIIGFFIGKTTTSKNTVKKYNQCFSYDFGDEEEKEEA</sequence>
<dbReference type="GeneID" id="98918764"/>
<dbReference type="Proteomes" id="UP000006238">
    <property type="component" value="Unassembled WGS sequence"/>
</dbReference>
<name>D4RX49_9FIRM</name>
<keyword evidence="3" id="KW-1185">Reference proteome</keyword>
<dbReference type="EMBL" id="ABWN01000018">
    <property type="protein sequence ID" value="EFF69489.1"/>
    <property type="molecule type" value="Genomic_DNA"/>
</dbReference>
<evidence type="ECO:0000313" key="2">
    <source>
        <dbReference type="EMBL" id="EFF69489.1"/>
    </source>
</evidence>
<organism evidence="2 3">
    <name type="scientific">Eshraghiella crossota DSM 2876</name>
    <dbReference type="NCBI Taxonomy" id="511680"/>
    <lineage>
        <taxon>Bacteria</taxon>
        <taxon>Bacillati</taxon>
        <taxon>Bacillota</taxon>
        <taxon>Clostridia</taxon>
        <taxon>Lachnospirales</taxon>
        <taxon>Lachnospiraceae</taxon>
        <taxon>Eshraghiella</taxon>
    </lineage>
</organism>
<evidence type="ECO:0000256" key="1">
    <source>
        <dbReference type="SAM" id="Phobius"/>
    </source>
</evidence>
<feature type="transmembrane region" description="Helical" evidence="1">
    <location>
        <begin position="26"/>
        <end position="45"/>
    </location>
</feature>
<accession>D4RX49</accession>
<gene>
    <name evidence="2" type="ORF">BUTYVIB_00400</name>
</gene>
<dbReference type="RefSeq" id="WP_005601201.1">
    <property type="nucleotide sequence ID" value="NZ_GG663519.1"/>
</dbReference>
<dbReference type="AlphaFoldDB" id="D4RX49"/>
<keyword evidence="1" id="KW-1133">Transmembrane helix</keyword>
<reference evidence="2 3" key="1">
    <citation type="submission" date="2010-02" db="EMBL/GenBank/DDBJ databases">
        <authorList>
            <person name="Weinstock G."/>
            <person name="Sodergren E."/>
            <person name="Clifton S."/>
            <person name="Fulton L."/>
            <person name="Fulton B."/>
            <person name="Courtney L."/>
            <person name="Fronick C."/>
            <person name="Harrison M."/>
            <person name="Strong C."/>
            <person name="Farmer C."/>
            <person name="Delahaunty K."/>
            <person name="Markovic C."/>
            <person name="Hall O."/>
            <person name="Minx P."/>
            <person name="Tomlinson C."/>
            <person name="Mitreva M."/>
            <person name="Nelson J."/>
            <person name="Hou S."/>
            <person name="Wollam A."/>
            <person name="Pepin K.H."/>
            <person name="Johnson M."/>
            <person name="Bhonagiri V."/>
            <person name="Zhang X."/>
            <person name="Suruliraj S."/>
            <person name="Warren W."/>
            <person name="Chinwalla A."/>
            <person name="Mardis E.R."/>
            <person name="Wilson R.K."/>
        </authorList>
    </citation>
    <scope>NUCLEOTIDE SEQUENCE [LARGE SCALE GENOMIC DNA]</scope>
    <source>
        <strain evidence="2 3">DSM 2876</strain>
    </source>
</reference>
<dbReference type="HOGENOM" id="CLU_2680720_0_0_9"/>
<comment type="caution">
    <text evidence="2">The sequence shown here is derived from an EMBL/GenBank/DDBJ whole genome shotgun (WGS) entry which is preliminary data.</text>
</comment>
<dbReference type="STRING" id="45851.BHV86_07745"/>
<keyword evidence="1" id="KW-0472">Membrane</keyword>
<evidence type="ECO:0000313" key="3">
    <source>
        <dbReference type="Proteomes" id="UP000006238"/>
    </source>
</evidence>
<proteinExistence type="predicted"/>
<keyword evidence="1" id="KW-0812">Transmembrane</keyword>